<dbReference type="GeneID" id="89971169"/>
<dbReference type="Proteomes" id="UP001358417">
    <property type="component" value="Unassembled WGS sequence"/>
</dbReference>
<feature type="domain" description="Xylanolytic transcriptional activator regulatory" evidence="3">
    <location>
        <begin position="211"/>
        <end position="284"/>
    </location>
</feature>
<dbReference type="PANTHER" id="PTHR46910">
    <property type="entry name" value="TRANSCRIPTION FACTOR PDR1"/>
    <property type="match status" value="1"/>
</dbReference>
<gene>
    <name evidence="4" type="ORF">LTR84_002975</name>
</gene>
<dbReference type="GO" id="GO:0008270">
    <property type="term" value="F:zinc ion binding"/>
    <property type="evidence" value="ECO:0007669"/>
    <property type="project" value="InterPro"/>
</dbReference>
<organism evidence="4 5">
    <name type="scientific">Exophiala bonariae</name>
    <dbReference type="NCBI Taxonomy" id="1690606"/>
    <lineage>
        <taxon>Eukaryota</taxon>
        <taxon>Fungi</taxon>
        <taxon>Dikarya</taxon>
        <taxon>Ascomycota</taxon>
        <taxon>Pezizomycotina</taxon>
        <taxon>Eurotiomycetes</taxon>
        <taxon>Chaetothyriomycetidae</taxon>
        <taxon>Chaetothyriales</taxon>
        <taxon>Herpotrichiellaceae</taxon>
        <taxon>Exophiala</taxon>
    </lineage>
</organism>
<dbReference type="AlphaFoldDB" id="A0AAV9N7D1"/>
<evidence type="ECO:0000256" key="1">
    <source>
        <dbReference type="ARBA" id="ARBA00023242"/>
    </source>
</evidence>
<dbReference type="InterPro" id="IPR050987">
    <property type="entry name" value="AtrR-like"/>
</dbReference>
<keyword evidence="5" id="KW-1185">Reference proteome</keyword>
<protein>
    <recommendedName>
        <fullName evidence="3">Xylanolytic transcriptional activator regulatory domain-containing protein</fullName>
    </recommendedName>
</protein>
<dbReference type="CDD" id="cd12148">
    <property type="entry name" value="fungal_TF_MHR"/>
    <property type="match status" value="1"/>
</dbReference>
<dbReference type="GO" id="GO:0006351">
    <property type="term" value="P:DNA-templated transcription"/>
    <property type="evidence" value="ECO:0007669"/>
    <property type="project" value="InterPro"/>
</dbReference>
<dbReference type="RefSeq" id="XP_064705550.1">
    <property type="nucleotide sequence ID" value="XM_064846570.1"/>
</dbReference>
<dbReference type="GO" id="GO:0003677">
    <property type="term" value="F:DNA binding"/>
    <property type="evidence" value="ECO:0007669"/>
    <property type="project" value="InterPro"/>
</dbReference>
<reference evidence="4 5" key="1">
    <citation type="submission" date="2023-08" db="EMBL/GenBank/DDBJ databases">
        <title>Black Yeasts Isolated from many extreme environments.</title>
        <authorList>
            <person name="Coleine C."/>
            <person name="Stajich J.E."/>
            <person name="Selbmann L."/>
        </authorList>
    </citation>
    <scope>NUCLEOTIDE SEQUENCE [LARGE SCALE GENOMIC DNA]</scope>
    <source>
        <strain evidence="4 5">CCFEE 5792</strain>
    </source>
</reference>
<dbReference type="SMART" id="SM00906">
    <property type="entry name" value="Fungal_trans"/>
    <property type="match status" value="1"/>
</dbReference>
<name>A0AAV9N7D1_9EURO</name>
<evidence type="ECO:0000256" key="2">
    <source>
        <dbReference type="SAM" id="MobiDB-lite"/>
    </source>
</evidence>
<dbReference type="GO" id="GO:0003700">
    <property type="term" value="F:DNA-binding transcription factor activity"/>
    <property type="evidence" value="ECO:0007669"/>
    <property type="project" value="InterPro"/>
</dbReference>
<proteinExistence type="predicted"/>
<evidence type="ECO:0000313" key="5">
    <source>
        <dbReference type="Proteomes" id="UP001358417"/>
    </source>
</evidence>
<feature type="region of interest" description="Disordered" evidence="2">
    <location>
        <begin position="1"/>
        <end position="57"/>
    </location>
</feature>
<keyword evidence="1" id="KW-0539">Nucleus</keyword>
<feature type="compositionally biased region" description="Basic and acidic residues" evidence="2">
    <location>
        <begin position="41"/>
        <end position="53"/>
    </location>
</feature>
<evidence type="ECO:0000313" key="4">
    <source>
        <dbReference type="EMBL" id="KAK5051323.1"/>
    </source>
</evidence>
<evidence type="ECO:0000259" key="3">
    <source>
        <dbReference type="SMART" id="SM00906"/>
    </source>
</evidence>
<dbReference type="PANTHER" id="PTHR46910:SF25">
    <property type="entry name" value="ABC-TRANSPORTER-REGULATING TRANSCRIPTION FACTOR"/>
    <property type="match status" value="1"/>
</dbReference>
<feature type="compositionally biased region" description="Basic and acidic residues" evidence="2">
    <location>
        <begin position="15"/>
        <end position="30"/>
    </location>
</feature>
<sequence>MPPTEQNPYLLDVVDPDHDMFRQSHADNPKRSSAVPAAGSSEKDNVKPDRPRSPEFLSRMSSMLPGPDAFPSIMTQQSQGRFSREVHAPLPSKALILPLLGGALDEISKFWPFLDTKSLLGMMEEQCAAGPENFHQDPCRWVTVNTLLAISIQWRTASSAINNLFPVTWPFFKNALSVFPQLSLQGKDIAACHSVLVMAIFMHGTGDMRATASLVAAAAHLARVAGLHNPDWYGSMDVNEIENHKRVFWSIQIISNNLSMRSGLPVALNDDEIEIDLPSEPTVDEAGSSSVTAAHLCRYMAQLSLLQCRILRVGRDAKKTSQSPTEFYRDISKLDHRLEEWRLGLPLELRPARVVPLSEDDLDPSIVNLQLTYFSTVWKLHQDMTNYNSRPEVSTYLLAIPELRQDFLATPWLSPTAADAARMSLLLFMKHISSPPFPLLW</sequence>
<dbReference type="InterPro" id="IPR007219">
    <property type="entry name" value="XnlR_reg_dom"/>
</dbReference>
<dbReference type="Pfam" id="PF04082">
    <property type="entry name" value="Fungal_trans"/>
    <property type="match status" value="1"/>
</dbReference>
<comment type="caution">
    <text evidence="4">The sequence shown here is derived from an EMBL/GenBank/DDBJ whole genome shotgun (WGS) entry which is preliminary data.</text>
</comment>
<dbReference type="EMBL" id="JAVRRD010000015">
    <property type="protein sequence ID" value="KAK5051323.1"/>
    <property type="molecule type" value="Genomic_DNA"/>
</dbReference>
<accession>A0AAV9N7D1</accession>